<dbReference type="RefSeq" id="XP_013019845.1">
    <property type="nucleotide sequence ID" value="XM_013164391.1"/>
</dbReference>
<evidence type="ECO:0000313" key="1">
    <source>
        <dbReference type="EMBL" id="EPX71218.1"/>
    </source>
</evidence>
<dbReference type="HOGENOM" id="CLU_2005244_0_0_1"/>
<dbReference type="OrthoDB" id="5342114at2759"/>
<dbReference type="EMBL" id="KE503208">
    <property type="protein sequence ID" value="EPX71218.1"/>
    <property type="molecule type" value="Genomic_DNA"/>
</dbReference>
<dbReference type="OMA" id="CICLREC"/>
<accession>S9PUN3</accession>
<gene>
    <name evidence="1" type="ORF">SOCG_01436</name>
</gene>
<keyword evidence="2" id="KW-1185">Reference proteome</keyword>
<name>S9PUN3_SCHOY</name>
<evidence type="ECO:0000313" key="2">
    <source>
        <dbReference type="Proteomes" id="UP000016088"/>
    </source>
</evidence>
<protein>
    <submittedName>
        <fullName evidence="1">Siva family protein</fullName>
    </submittedName>
</protein>
<dbReference type="AlphaFoldDB" id="S9PUN3"/>
<sequence length="129" mass="14493">MVLKRNTVGNFYRPNRNKRTKPMLCRESASPISNSGLVYNPWSVASTTAAIKDAALGDSRMVKLCHVCYKKTTSRTRVAFCEYCKKSTCCICLRECLNCESTVCSRCSKEERTFDSETYCLSCVPIVSS</sequence>
<dbReference type="GeneID" id="25030418"/>
<dbReference type="Proteomes" id="UP000016088">
    <property type="component" value="Unassembled WGS sequence"/>
</dbReference>
<reference evidence="1 2" key="1">
    <citation type="journal article" date="2011" name="Science">
        <title>Comparative functional genomics of the fission yeasts.</title>
        <authorList>
            <person name="Rhind N."/>
            <person name="Chen Z."/>
            <person name="Yassour M."/>
            <person name="Thompson D.A."/>
            <person name="Haas B.J."/>
            <person name="Habib N."/>
            <person name="Wapinski I."/>
            <person name="Roy S."/>
            <person name="Lin M.F."/>
            <person name="Heiman D.I."/>
            <person name="Young S.K."/>
            <person name="Furuya K."/>
            <person name="Guo Y."/>
            <person name="Pidoux A."/>
            <person name="Chen H.M."/>
            <person name="Robbertse B."/>
            <person name="Goldberg J.M."/>
            <person name="Aoki K."/>
            <person name="Bayne E.H."/>
            <person name="Berlin A.M."/>
            <person name="Desjardins C.A."/>
            <person name="Dobbs E."/>
            <person name="Dukaj L."/>
            <person name="Fan L."/>
            <person name="FitzGerald M.G."/>
            <person name="French C."/>
            <person name="Gujja S."/>
            <person name="Hansen K."/>
            <person name="Keifenheim D."/>
            <person name="Levin J.Z."/>
            <person name="Mosher R.A."/>
            <person name="Mueller C.A."/>
            <person name="Pfiffner J."/>
            <person name="Priest M."/>
            <person name="Russ C."/>
            <person name="Smialowska A."/>
            <person name="Swoboda P."/>
            <person name="Sykes S.M."/>
            <person name="Vaughn M."/>
            <person name="Vengrova S."/>
            <person name="Yoder R."/>
            <person name="Zeng Q."/>
            <person name="Allshire R."/>
            <person name="Baulcombe D."/>
            <person name="Birren B.W."/>
            <person name="Brown W."/>
            <person name="Ekwall K."/>
            <person name="Kellis M."/>
            <person name="Leatherwood J."/>
            <person name="Levin H."/>
            <person name="Margalit H."/>
            <person name="Martienssen R."/>
            <person name="Nieduszynski C.A."/>
            <person name="Spatafora J.W."/>
            <person name="Friedman N."/>
            <person name="Dalgaard J.Z."/>
            <person name="Baumann P."/>
            <person name="Niki H."/>
            <person name="Regev A."/>
            <person name="Nusbaum C."/>
        </authorList>
    </citation>
    <scope>NUCLEOTIDE SEQUENCE [LARGE SCALE GENOMIC DNA]</scope>
    <source>
        <strain evidence="2">yFS286</strain>
    </source>
</reference>
<organism evidence="1 2">
    <name type="scientific">Schizosaccharomyces octosporus (strain yFS286)</name>
    <name type="common">Fission yeast</name>
    <name type="synonym">Octosporomyces octosporus</name>
    <dbReference type="NCBI Taxonomy" id="483514"/>
    <lineage>
        <taxon>Eukaryota</taxon>
        <taxon>Fungi</taxon>
        <taxon>Dikarya</taxon>
        <taxon>Ascomycota</taxon>
        <taxon>Taphrinomycotina</taxon>
        <taxon>Schizosaccharomycetes</taxon>
        <taxon>Schizosaccharomycetales</taxon>
        <taxon>Schizosaccharomycetaceae</taxon>
        <taxon>Schizosaccharomyces</taxon>
    </lineage>
</organism>
<dbReference type="VEuPathDB" id="FungiDB:SOCG_01436"/>
<proteinExistence type="predicted"/>